<dbReference type="SMART" id="SM00388">
    <property type="entry name" value="HisKA"/>
    <property type="match status" value="1"/>
</dbReference>
<reference evidence="15" key="1">
    <citation type="submission" date="2019-09" db="EMBL/GenBank/DDBJ databases">
        <authorList>
            <person name="Li J."/>
        </authorList>
    </citation>
    <scope>NUCLEOTIDE SEQUENCE [LARGE SCALE GENOMIC DNA]</scope>
    <source>
        <strain evidence="15">NRBC 14897</strain>
    </source>
</reference>
<dbReference type="EC" id="2.7.13.3" evidence="3"/>
<dbReference type="Proteomes" id="UP001515100">
    <property type="component" value="Unassembled WGS sequence"/>
</dbReference>
<dbReference type="Gene3D" id="6.10.340.10">
    <property type="match status" value="1"/>
</dbReference>
<sequence>MRWRRRPEGVRTRSLLVRTVVSVLVVLTGLLLVLGVSVDTALGSRLRGEIEQRLQDRVETAQALSGSVSDDVLVKRLSGQGVSAYLRSADGTVSVSGPSPEELSASAAAPSDGAVTEARPDPGGRRPAPRPPVPTAASGRITELGSVLTLDAELTDGSIVRVSADSSQVEATLAQLRTVLVVASLVTLLLAAAVLMVVVRRSLSPLADMTQVARSITSGDRGRRLRPDRPRTDIGRTATAFDAMLDEVEGAERSAMQSEQRLRDFLSDAAHELRTPVAGMQAAAESLLRNQTTRASREELAVQVIREARHAARLVDDMLLMSRVDQGLDLVRRPLDLAEAARTAADRPLTREGATVHVTAPETWVLADADRIAQVLGNLLANACRVADTVHIDVRADGDRVVLEVTDDGPGVPAADRERIFERMVRLDEGRDRHAGGVGLGLPVARGIAEAHGGTLTCEPAAVGACFRLVLPALPPTHVAPAGAFGVNSLA</sequence>
<dbReference type="GO" id="GO:0000155">
    <property type="term" value="F:phosphorelay sensor kinase activity"/>
    <property type="evidence" value="ECO:0007669"/>
    <property type="project" value="InterPro"/>
</dbReference>
<keyword evidence="6 12" id="KW-0812">Transmembrane</keyword>
<feature type="domain" description="HAMP" evidence="14">
    <location>
        <begin position="200"/>
        <end position="253"/>
    </location>
</feature>
<name>A0A641ANP1_9ACTN</name>
<dbReference type="SMART" id="SM00304">
    <property type="entry name" value="HAMP"/>
    <property type="match status" value="1"/>
</dbReference>
<dbReference type="InterPro" id="IPR005467">
    <property type="entry name" value="His_kinase_dom"/>
</dbReference>
<dbReference type="PROSITE" id="PS50109">
    <property type="entry name" value="HIS_KIN"/>
    <property type="match status" value="1"/>
</dbReference>
<evidence type="ECO:0000259" key="13">
    <source>
        <dbReference type="PROSITE" id="PS50109"/>
    </source>
</evidence>
<keyword evidence="5" id="KW-0808">Transferase</keyword>
<keyword evidence="7 15" id="KW-0418">Kinase</keyword>
<feature type="transmembrane region" description="Helical" evidence="12">
    <location>
        <begin position="15"/>
        <end position="38"/>
    </location>
</feature>
<keyword evidence="16" id="KW-1185">Reference proteome</keyword>
<dbReference type="InterPro" id="IPR003660">
    <property type="entry name" value="HAMP_dom"/>
</dbReference>
<feature type="region of interest" description="Disordered" evidence="11">
    <location>
        <begin position="91"/>
        <end position="139"/>
    </location>
</feature>
<dbReference type="InterPro" id="IPR004358">
    <property type="entry name" value="Sig_transdc_His_kin-like_C"/>
</dbReference>
<organism evidence="15 16">
    <name type="scientific">Aeromicrobium fastidiosum</name>
    <dbReference type="NCBI Taxonomy" id="52699"/>
    <lineage>
        <taxon>Bacteria</taxon>
        <taxon>Bacillati</taxon>
        <taxon>Actinomycetota</taxon>
        <taxon>Actinomycetes</taxon>
        <taxon>Propionibacteriales</taxon>
        <taxon>Nocardioidaceae</taxon>
        <taxon>Aeromicrobium</taxon>
    </lineage>
</organism>
<dbReference type="RefSeq" id="WP_129182832.1">
    <property type="nucleotide sequence ID" value="NZ_JAGIOG010000001.1"/>
</dbReference>
<comment type="catalytic activity">
    <reaction evidence="1">
        <text>ATP + protein L-histidine = ADP + protein N-phospho-L-histidine.</text>
        <dbReference type="EC" id="2.7.13.3"/>
    </reaction>
</comment>
<feature type="domain" description="Histidine kinase" evidence="13">
    <location>
        <begin position="268"/>
        <end position="475"/>
    </location>
</feature>
<dbReference type="Pfam" id="PF00672">
    <property type="entry name" value="HAMP"/>
    <property type="match status" value="1"/>
</dbReference>
<evidence type="ECO:0000256" key="2">
    <source>
        <dbReference type="ARBA" id="ARBA00004236"/>
    </source>
</evidence>
<evidence type="ECO:0000256" key="9">
    <source>
        <dbReference type="ARBA" id="ARBA00023012"/>
    </source>
</evidence>
<feature type="transmembrane region" description="Helical" evidence="12">
    <location>
        <begin position="179"/>
        <end position="199"/>
    </location>
</feature>
<proteinExistence type="predicted"/>
<dbReference type="InterPro" id="IPR036097">
    <property type="entry name" value="HisK_dim/P_sf"/>
</dbReference>
<comment type="caution">
    <text evidence="15">The sequence shown here is derived from an EMBL/GenBank/DDBJ whole genome shotgun (WGS) entry which is preliminary data.</text>
</comment>
<dbReference type="InterPro" id="IPR003661">
    <property type="entry name" value="HisK_dim/P_dom"/>
</dbReference>
<evidence type="ECO:0000256" key="1">
    <source>
        <dbReference type="ARBA" id="ARBA00000085"/>
    </source>
</evidence>
<keyword evidence="8 12" id="KW-1133">Transmembrane helix</keyword>
<evidence type="ECO:0000256" key="11">
    <source>
        <dbReference type="SAM" id="MobiDB-lite"/>
    </source>
</evidence>
<dbReference type="PANTHER" id="PTHR45436">
    <property type="entry name" value="SENSOR HISTIDINE KINASE YKOH"/>
    <property type="match status" value="1"/>
</dbReference>
<dbReference type="Pfam" id="PF02518">
    <property type="entry name" value="HATPase_c"/>
    <property type="match status" value="1"/>
</dbReference>
<dbReference type="SUPFAM" id="SSF47384">
    <property type="entry name" value="Homodimeric domain of signal transducing histidine kinase"/>
    <property type="match status" value="1"/>
</dbReference>
<dbReference type="Gene3D" id="1.10.287.130">
    <property type="match status" value="1"/>
</dbReference>
<keyword evidence="10 12" id="KW-0472">Membrane</keyword>
<evidence type="ECO:0000256" key="6">
    <source>
        <dbReference type="ARBA" id="ARBA00022692"/>
    </source>
</evidence>
<dbReference type="InterPro" id="IPR003594">
    <property type="entry name" value="HATPase_dom"/>
</dbReference>
<dbReference type="CDD" id="cd00075">
    <property type="entry name" value="HATPase"/>
    <property type="match status" value="1"/>
</dbReference>
<evidence type="ECO:0000256" key="8">
    <source>
        <dbReference type="ARBA" id="ARBA00022989"/>
    </source>
</evidence>
<dbReference type="PROSITE" id="PS50885">
    <property type="entry name" value="HAMP"/>
    <property type="match status" value="1"/>
</dbReference>
<dbReference type="Gene3D" id="3.30.565.10">
    <property type="entry name" value="Histidine kinase-like ATPase, C-terminal domain"/>
    <property type="match status" value="1"/>
</dbReference>
<dbReference type="SMART" id="SM00387">
    <property type="entry name" value="HATPase_c"/>
    <property type="match status" value="1"/>
</dbReference>
<evidence type="ECO:0000256" key="3">
    <source>
        <dbReference type="ARBA" id="ARBA00012438"/>
    </source>
</evidence>
<feature type="compositionally biased region" description="Low complexity" evidence="11">
    <location>
        <begin position="98"/>
        <end position="111"/>
    </location>
</feature>
<dbReference type="CDD" id="cd06225">
    <property type="entry name" value="HAMP"/>
    <property type="match status" value="1"/>
</dbReference>
<dbReference type="OrthoDB" id="9757990at2"/>
<comment type="subcellular location">
    <subcellularLocation>
        <location evidence="2">Cell membrane</location>
    </subcellularLocation>
</comment>
<dbReference type="PRINTS" id="PR00344">
    <property type="entry name" value="BCTRLSENSOR"/>
</dbReference>
<dbReference type="SUPFAM" id="SSF158472">
    <property type="entry name" value="HAMP domain-like"/>
    <property type="match status" value="1"/>
</dbReference>
<evidence type="ECO:0000256" key="4">
    <source>
        <dbReference type="ARBA" id="ARBA00022553"/>
    </source>
</evidence>
<accession>A0A641ANP1</accession>
<dbReference type="InterPro" id="IPR050428">
    <property type="entry name" value="TCS_sensor_his_kinase"/>
</dbReference>
<gene>
    <name evidence="15" type="ORF">ESP62_008265</name>
</gene>
<dbReference type="GO" id="GO:0005886">
    <property type="term" value="C:plasma membrane"/>
    <property type="evidence" value="ECO:0007669"/>
    <property type="project" value="UniProtKB-SubCell"/>
</dbReference>
<evidence type="ECO:0000313" key="15">
    <source>
        <dbReference type="EMBL" id="KAA1378351.1"/>
    </source>
</evidence>
<evidence type="ECO:0000256" key="12">
    <source>
        <dbReference type="SAM" id="Phobius"/>
    </source>
</evidence>
<evidence type="ECO:0000256" key="7">
    <source>
        <dbReference type="ARBA" id="ARBA00022777"/>
    </source>
</evidence>
<dbReference type="PANTHER" id="PTHR45436:SF5">
    <property type="entry name" value="SENSOR HISTIDINE KINASE TRCS"/>
    <property type="match status" value="1"/>
</dbReference>
<dbReference type="InterPro" id="IPR036890">
    <property type="entry name" value="HATPase_C_sf"/>
</dbReference>
<protein>
    <recommendedName>
        <fullName evidence="3">histidine kinase</fullName>
        <ecNumber evidence="3">2.7.13.3</ecNumber>
    </recommendedName>
</protein>
<evidence type="ECO:0000256" key="10">
    <source>
        <dbReference type="ARBA" id="ARBA00023136"/>
    </source>
</evidence>
<evidence type="ECO:0000259" key="14">
    <source>
        <dbReference type="PROSITE" id="PS50885"/>
    </source>
</evidence>
<evidence type="ECO:0000313" key="16">
    <source>
        <dbReference type="Proteomes" id="UP001515100"/>
    </source>
</evidence>
<dbReference type="EMBL" id="SDPP02000002">
    <property type="protein sequence ID" value="KAA1378351.1"/>
    <property type="molecule type" value="Genomic_DNA"/>
</dbReference>
<dbReference type="AlphaFoldDB" id="A0A641ANP1"/>
<dbReference type="SUPFAM" id="SSF55874">
    <property type="entry name" value="ATPase domain of HSP90 chaperone/DNA topoisomerase II/histidine kinase"/>
    <property type="match status" value="1"/>
</dbReference>
<keyword evidence="9" id="KW-0902">Two-component regulatory system</keyword>
<evidence type="ECO:0000256" key="5">
    <source>
        <dbReference type="ARBA" id="ARBA00022679"/>
    </source>
</evidence>
<dbReference type="CDD" id="cd00082">
    <property type="entry name" value="HisKA"/>
    <property type="match status" value="1"/>
</dbReference>
<dbReference type="Pfam" id="PF00512">
    <property type="entry name" value="HisKA"/>
    <property type="match status" value="1"/>
</dbReference>
<keyword evidence="4" id="KW-0597">Phosphoprotein</keyword>